<name>A0A8H6XGC9_9AGAR</name>
<protein>
    <submittedName>
        <fullName evidence="3">Kinase-like protein</fullName>
    </submittedName>
</protein>
<dbReference type="PANTHER" id="PTHR44329">
    <property type="entry name" value="SERINE/THREONINE-PROTEIN KINASE TNNI3K-RELATED"/>
    <property type="match status" value="1"/>
</dbReference>
<dbReference type="InterPro" id="IPR011009">
    <property type="entry name" value="Kinase-like_dom_sf"/>
</dbReference>
<dbReference type="Gene3D" id="1.10.510.10">
    <property type="entry name" value="Transferase(Phosphotransferase) domain 1"/>
    <property type="match status" value="1"/>
</dbReference>
<feature type="region of interest" description="Disordered" evidence="1">
    <location>
        <begin position="432"/>
        <end position="452"/>
    </location>
</feature>
<dbReference type="EMBL" id="JACAZH010000028">
    <property type="protein sequence ID" value="KAF7340968.1"/>
    <property type="molecule type" value="Genomic_DNA"/>
</dbReference>
<reference evidence="3" key="1">
    <citation type="submission" date="2020-05" db="EMBL/GenBank/DDBJ databases">
        <title>Mycena genomes resolve the evolution of fungal bioluminescence.</title>
        <authorList>
            <person name="Tsai I.J."/>
        </authorList>
    </citation>
    <scope>NUCLEOTIDE SEQUENCE</scope>
    <source>
        <strain evidence="3">160909Yilan</strain>
    </source>
</reference>
<dbReference type="Proteomes" id="UP000623467">
    <property type="component" value="Unassembled WGS sequence"/>
</dbReference>
<dbReference type="InterPro" id="IPR051681">
    <property type="entry name" value="Ser/Thr_Kinases-Pseudokinases"/>
</dbReference>
<organism evidence="3 4">
    <name type="scientific">Mycena sanguinolenta</name>
    <dbReference type="NCBI Taxonomy" id="230812"/>
    <lineage>
        <taxon>Eukaryota</taxon>
        <taxon>Fungi</taxon>
        <taxon>Dikarya</taxon>
        <taxon>Basidiomycota</taxon>
        <taxon>Agaricomycotina</taxon>
        <taxon>Agaricomycetes</taxon>
        <taxon>Agaricomycetidae</taxon>
        <taxon>Agaricales</taxon>
        <taxon>Marasmiineae</taxon>
        <taxon>Mycenaceae</taxon>
        <taxon>Mycena</taxon>
    </lineage>
</organism>
<keyword evidence="3" id="KW-0418">Kinase</keyword>
<dbReference type="SUPFAM" id="SSF56112">
    <property type="entry name" value="Protein kinase-like (PK-like)"/>
    <property type="match status" value="1"/>
</dbReference>
<accession>A0A8H6XGC9</accession>
<keyword evidence="4" id="KW-1185">Reference proteome</keyword>
<dbReference type="GO" id="GO:0004674">
    <property type="term" value="F:protein serine/threonine kinase activity"/>
    <property type="evidence" value="ECO:0007669"/>
    <property type="project" value="TreeGrafter"/>
</dbReference>
<keyword evidence="3" id="KW-0808">Transferase</keyword>
<feature type="compositionally biased region" description="Polar residues" evidence="1">
    <location>
        <begin position="439"/>
        <end position="452"/>
    </location>
</feature>
<feature type="domain" description="Protein kinase" evidence="2">
    <location>
        <begin position="165"/>
        <end position="427"/>
    </location>
</feature>
<sequence length="915" mass="103019">MPARILIYEALISYLQDACSAGISERSPSEAAQLHARLDGYLLSMAADDVVSGIVESAECLKTLLELSADLGLTNDSKLREALHRDRERIASLLISIFASEPLEEAVLCLEGDSAQWFMDVVQSTLDKGFPLAQEHGRMVRRIIRKLVQRSEKLPSALFITGITGKEDYPTFRGGFADIYRASYNDNIVALKYMRVYMHGTDLRDVRLKFCREALVWKDLCHPHILPFLGIEENIFPSQLCMVSPWMEHGTVLSYLKQHGHRDVDKLLYEIAQGLQYLHSQDIVHGDLRGANILINEDWSACLADFGLSIFSDATSLMTTNRGGSTYWMAPELLDPDRFGMKFARTPASDVYAFGCVCLELYTGLNPFSGMTDAVAMLKVINGERPPRPSSSPAMSDILWNHVSTYWAQEPTTRPATQLVVQNMVWPPPPAAIEMQDLSHPSASRPGSPSTSEVSLAATCWTAVSSPPDDFLYPDLVDRQSNPTNHDPNTNVILKKLYRTIVSLEIKVKEEDDNETLLEQGDESERLKDGQKWKQRIEYHKELAETIHLLLQISLQPTQPDPIRVIPIKYNLIARLWSSFHRVLESLLRASVASAIALGHLQDLFDHVYGFYTNLLEEPVFQSFEDDWLNALGLLARYKSDRKSNEIMHVYVPEGFPHVAALFPADCLHIQQATSRQDAQIALRIPEDGEDSVVVDRFTSPIIECEPQAHIPLSPLNTALQPATLNAIAYFNYFLEHRHRTAPLNGVSLEIYRLMGNFPTRQPDRSIGRNGNLVVDNQALLKFEYDAKYGIVIRNASSYELFPYLFAFDPTSYSIVCLYSPDSTKYPPLRSVQGEVTIGMGGQRALEFGPLPRGMKKSSAFLKLFVATKAIDNDWIQHMISPFDLAFQDRFKLPMGLEVLQDTWDAFTVTLTMTC</sequence>
<dbReference type="InterPro" id="IPR008266">
    <property type="entry name" value="Tyr_kinase_AS"/>
</dbReference>
<evidence type="ECO:0000259" key="2">
    <source>
        <dbReference type="PROSITE" id="PS50011"/>
    </source>
</evidence>
<dbReference type="AlphaFoldDB" id="A0A8H6XGC9"/>
<dbReference type="InterPro" id="IPR001245">
    <property type="entry name" value="Ser-Thr/Tyr_kinase_cat_dom"/>
</dbReference>
<dbReference type="Pfam" id="PF07714">
    <property type="entry name" value="PK_Tyr_Ser-Thr"/>
    <property type="match status" value="1"/>
</dbReference>
<gene>
    <name evidence="3" type="ORF">MSAN_02082200</name>
</gene>
<evidence type="ECO:0000313" key="3">
    <source>
        <dbReference type="EMBL" id="KAF7340968.1"/>
    </source>
</evidence>
<proteinExistence type="predicted"/>
<dbReference type="PROSITE" id="PS00109">
    <property type="entry name" value="PROTEIN_KINASE_TYR"/>
    <property type="match status" value="1"/>
</dbReference>
<dbReference type="OrthoDB" id="346907at2759"/>
<evidence type="ECO:0000313" key="4">
    <source>
        <dbReference type="Proteomes" id="UP000623467"/>
    </source>
</evidence>
<evidence type="ECO:0000256" key="1">
    <source>
        <dbReference type="SAM" id="MobiDB-lite"/>
    </source>
</evidence>
<comment type="caution">
    <text evidence="3">The sequence shown here is derived from an EMBL/GenBank/DDBJ whole genome shotgun (WGS) entry which is preliminary data.</text>
</comment>
<dbReference type="InterPro" id="IPR000719">
    <property type="entry name" value="Prot_kinase_dom"/>
</dbReference>
<dbReference type="GO" id="GO:0005524">
    <property type="term" value="F:ATP binding"/>
    <property type="evidence" value="ECO:0007669"/>
    <property type="project" value="InterPro"/>
</dbReference>
<dbReference type="PROSITE" id="PS50011">
    <property type="entry name" value="PROTEIN_KINASE_DOM"/>
    <property type="match status" value="1"/>
</dbReference>